<protein>
    <submittedName>
        <fullName evidence="1">Uncharacterized protein</fullName>
    </submittedName>
</protein>
<dbReference type="EMBL" id="KN832993">
    <property type="protein sequence ID" value="KIM82898.1"/>
    <property type="molecule type" value="Genomic_DNA"/>
</dbReference>
<organism evidence="1 2">
    <name type="scientific">Piloderma croceum (strain F 1598)</name>
    <dbReference type="NCBI Taxonomy" id="765440"/>
    <lineage>
        <taxon>Eukaryota</taxon>
        <taxon>Fungi</taxon>
        <taxon>Dikarya</taxon>
        <taxon>Basidiomycota</taxon>
        <taxon>Agaricomycotina</taxon>
        <taxon>Agaricomycetes</taxon>
        <taxon>Agaricomycetidae</taxon>
        <taxon>Atheliales</taxon>
        <taxon>Atheliaceae</taxon>
        <taxon>Piloderma</taxon>
    </lineage>
</organism>
<gene>
    <name evidence="1" type="ORF">PILCRDRAFT_88492</name>
</gene>
<proteinExistence type="predicted"/>
<accession>A0A0C3B9C3</accession>
<reference evidence="2" key="2">
    <citation type="submission" date="2015-01" db="EMBL/GenBank/DDBJ databases">
        <title>Evolutionary Origins and Diversification of the Mycorrhizal Mutualists.</title>
        <authorList>
            <consortium name="DOE Joint Genome Institute"/>
            <consortium name="Mycorrhizal Genomics Consortium"/>
            <person name="Kohler A."/>
            <person name="Kuo A."/>
            <person name="Nagy L.G."/>
            <person name="Floudas D."/>
            <person name="Copeland A."/>
            <person name="Barry K.W."/>
            <person name="Cichocki N."/>
            <person name="Veneault-Fourrey C."/>
            <person name="LaButti K."/>
            <person name="Lindquist E.A."/>
            <person name="Lipzen A."/>
            <person name="Lundell T."/>
            <person name="Morin E."/>
            <person name="Murat C."/>
            <person name="Riley R."/>
            <person name="Ohm R."/>
            <person name="Sun H."/>
            <person name="Tunlid A."/>
            <person name="Henrissat B."/>
            <person name="Grigoriev I.V."/>
            <person name="Hibbett D.S."/>
            <person name="Martin F."/>
        </authorList>
    </citation>
    <scope>NUCLEOTIDE SEQUENCE [LARGE SCALE GENOMIC DNA]</scope>
    <source>
        <strain evidence="2">F 1598</strain>
    </source>
</reference>
<name>A0A0C3B9C3_PILCF</name>
<reference evidence="1 2" key="1">
    <citation type="submission" date="2014-04" db="EMBL/GenBank/DDBJ databases">
        <authorList>
            <consortium name="DOE Joint Genome Institute"/>
            <person name="Kuo A."/>
            <person name="Tarkka M."/>
            <person name="Buscot F."/>
            <person name="Kohler A."/>
            <person name="Nagy L.G."/>
            <person name="Floudas D."/>
            <person name="Copeland A."/>
            <person name="Barry K.W."/>
            <person name="Cichocki N."/>
            <person name="Veneault-Fourrey C."/>
            <person name="LaButti K."/>
            <person name="Lindquist E.A."/>
            <person name="Lipzen A."/>
            <person name="Lundell T."/>
            <person name="Morin E."/>
            <person name="Murat C."/>
            <person name="Sun H."/>
            <person name="Tunlid A."/>
            <person name="Henrissat B."/>
            <person name="Grigoriev I.V."/>
            <person name="Hibbett D.S."/>
            <person name="Martin F."/>
            <person name="Nordberg H.P."/>
            <person name="Cantor M.N."/>
            <person name="Hua S.X."/>
        </authorList>
    </citation>
    <scope>NUCLEOTIDE SEQUENCE [LARGE SCALE GENOMIC DNA]</scope>
    <source>
        <strain evidence="1 2">F 1598</strain>
    </source>
</reference>
<dbReference type="Proteomes" id="UP000054166">
    <property type="component" value="Unassembled WGS sequence"/>
</dbReference>
<keyword evidence="2" id="KW-1185">Reference proteome</keyword>
<evidence type="ECO:0000313" key="1">
    <source>
        <dbReference type="EMBL" id="KIM82898.1"/>
    </source>
</evidence>
<sequence>MSNGVTVGQEDERQLAPLEVFAAGDTTPSLVRVEWTQEDRYTERDPRALFCDRRRIIARFVIPRANCQILLSRPAARNGLRRDAISPAKILGPFNPLLTYQTVARGDECMAYCVSDGWKSSSLDIGNTANVWLSRPLWRRICLPPLRLLSFE</sequence>
<dbReference type="InParanoid" id="A0A0C3B9C3"/>
<dbReference type="AlphaFoldDB" id="A0A0C3B9C3"/>
<dbReference type="HOGENOM" id="CLU_1723068_0_0_1"/>
<evidence type="ECO:0000313" key="2">
    <source>
        <dbReference type="Proteomes" id="UP000054166"/>
    </source>
</evidence>